<evidence type="ECO:0000256" key="1">
    <source>
        <dbReference type="SAM" id="MobiDB-lite"/>
    </source>
</evidence>
<protein>
    <submittedName>
        <fullName evidence="2">Uncharacterized protein</fullName>
    </submittedName>
</protein>
<dbReference type="EMBL" id="CP136893">
    <property type="protein sequence ID" value="WOL05255.1"/>
    <property type="molecule type" value="Genomic_DNA"/>
</dbReference>
<keyword evidence="3" id="KW-1185">Reference proteome</keyword>
<dbReference type="AlphaFoldDB" id="A0AAQ3KD38"/>
<feature type="compositionally biased region" description="Basic and acidic residues" evidence="1">
    <location>
        <begin position="19"/>
        <end position="45"/>
    </location>
</feature>
<accession>A0AAQ3KD38</accession>
<organism evidence="2 3">
    <name type="scientific">Canna indica</name>
    <name type="common">Indian-shot</name>
    <dbReference type="NCBI Taxonomy" id="4628"/>
    <lineage>
        <taxon>Eukaryota</taxon>
        <taxon>Viridiplantae</taxon>
        <taxon>Streptophyta</taxon>
        <taxon>Embryophyta</taxon>
        <taxon>Tracheophyta</taxon>
        <taxon>Spermatophyta</taxon>
        <taxon>Magnoliopsida</taxon>
        <taxon>Liliopsida</taxon>
        <taxon>Zingiberales</taxon>
        <taxon>Cannaceae</taxon>
        <taxon>Canna</taxon>
    </lineage>
</organism>
<dbReference type="PANTHER" id="PTHR33240">
    <property type="entry name" value="OS08G0508500 PROTEIN"/>
    <property type="match status" value="1"/>
</dbReference>
<evidence type="ECO:0000313" key="3">
    <source>
        <dbReference type="Proteomes" id="UP001327560"/>
    </source>
</evidence>
<proteinExistence type="predicted"/>
<gene>
    <name evidence="2" type="ORF">Cni_G13982</name>
</gene>
<dbReference type="PANTHER" id="PTHR33240:SF8">
    <property type="entry name" value="OS03G0439900 PROTEIN"/>
    <property type="match status" value="1"/>
</dbReference>
<dbReference type="Proteomes" id="UP001327560">
    <property type="component" value="Chromosome 4"/>
</dbReference>
<name>A0AAQ3KD38_9LILI</name>
<evidence type="ECO:0000313" key="2">
    <source>
        <dbReference type="EMBL" id="WOL05255.1"/>
    </source>
</evidence>
<reference evidence="2 3" key="1">
    <citation type="submission" date="2023-10" db="EMBL/GenBank/DDBJ databases">
        <title>Chromosome-scale genome assembly provides insights into flower coloration mechanisms of Canna indica.</title>
        <authorList>
            <person name="Li C."/>
        </authorList>
    </citation>
    <scope>NUCLEOTIDE SEQUENCE [LARGE SCALE GENOMIC DNA]</scope>
    <source>
        <tissue evidence="2">Flower</tissue>
    </source>
</reference>
<sequence length="193" mass="22486">MKELQEARKIDWKNLTAAVEDKMSKKEDRRTEDHSRHKQGNDRGPRIPHRRNASFERHTPFNTKKETIIGDIYHLKLIKYPTNVGKQKLPPNADMSKKCAYHDIYGHTTEECVMLGDQLEDLVHIGHLDKYLHHRKERENFIIKKVLVDQGSSTDILFYSTFEKIQLTEASFTPCKGDLVGFSGERVDVRRAI</sequence>
<feature type="region of interest" description="Disordered" evidence="1">
    <location>
        <begin position="15"/>
        <end position="60"/>
    </location>
</feature>